<evidence type="ECO:0000313" key="3">
    <source>
        <dbReference type="Proteomes" id="UP000501058"/>
    </source>
</evidence>
<proteinExistence type="predicted"/>
<dbReference type="RefSeq" id="WP_166234342.1">
    <property type="nucleotide sequence ID" value="NZ_CP049865.1"/>
</dbReference>
<reference evidence="2 3" key="1">
    <citation type="submission" date="2020-03" db="EMBL/GenBank/DDBJ databases">
        <title>Propioniciclava sp. nov., isolated from Hydrophilus acuminatus.</title>
        <authorList>
            <person name="Hyun D.-W."/>
            <person name="Bae J.-W."/>
        </authorList>
    </citation>
    <scope>NUCLEOTIDE SEQUENCE [LARGE SCALE GENOMIC DNA]</scope>
    <source>
        <strain evidence="2 3">HDW11</strain>
    </source>
</reference>
<dbReference type="Proteomes" id="UP000501058">
    <property type="component" value="Chromosome"/>
</dbReference>
<dbReference type="AlphaFoldDB" id="A0A6G7Y9F9"/>
<protein>
    <submittedName>
        <fullName evidence="2">Uncharacterized protein</fullName>
    </submittedName>
</protein>
<dbReference type="KEGG" id="prv:G7070_14650"/>
<accession>A0A6G7Y9F9</accession>
<name>A0A6G7Y9F9_9ACTN</name>
<evidence type="ECO:0000256" key="1">
    <source>
        <dbReference type="SAM" id="Phobius"/>
    </source>
</evidence>
<feature type="transmembrane region" description="Helical" evidence="1">
    <location>
        <begin position="20"/>
        <end position="41"/>
    </location>
</feature>
<gene>
    <name evidence="2" type="ORF">G7070_14650</name>
</gene>
<keyword evidence="1" id="KW-0812">Transmembrane</keyword>
<organism evidence="2 3">
    <name type="scientific">Propioniciclava coleopterorum</name>
    <dbReference type="NCBI Taxonomy" id="2714937"/>
    <lineage>
        <taxon>Bacteria</taxon>
        <taxon>Bacillati</taxon>
        <taxon>Actinomycetota</taxon>
        <taxon>Actinomycetes</taxon>
        <taxon>Propionibacteriales</taxon>
        <taxon>Propionibacteriaceae</taxon>
        <taxon>Propioniciclava</taxon>
    </lineage>
</organism>
<evidence type="ECO:0000313" key="2">
    <source>
        <dbReference type="EMBL" id="QIK73271.1"/>
    </source>
</evidence>
<sequence>MPQDGGSGWLVSRRTGGRAVWSGLGVVVFGAVTVATLIGFVRAPHVDSGVLVLIALPFLVMAVVLALEALGQGLVRVDGSGYRTLLGTRRAWGDVLALGVGEVDGRTMPVVALADAAGAFPLTQESFPGFAEEEAPRLVAAFAAHCGRGAGFGGVTVPQGWWDDAEAEASRVEAVVTAGCGRAPQGRDRVAFGYPGVPSAVRLDYGTNAAGDRVEVLCRRSSDLALTRAGRRWLRQNRKRSADPATQVCLLFGDYTVEEMPSRGAGFDRIGVVSAAGGRLPFNAEEPDRFAGQGTPG</sequence>
<feature type="transmembrane region" description="Helical" evidence="1">
    <location>
        <begin position="48"/>
        <end position="67"/>
    </location>
</feature>
<keyword evidence="1" id="KW-1133">Transmembrane helix</keyword>
<keyword evidence="3" id="KW-1185">Reference proteome</keyword>
<dbReference type="EMBL" id="CP049865">
    <property type="protein sequence ID" value="QIK73271.1"/>
    <property type="molecule type" value="Genomic_DNA"/>
</dbReference>
<keyword evidence="1" id="KW-0472">Membrane</keyword>